<accession>A0AAV9UHZ8</accession>
<dbReference type="InterPro" id="IPR001810">
    <property type="entry name" value="F-box_dom"/>
</dbReference>
<proteinExistence type="predicted"/>
<sequence length="539" mass="61470">MASRLSGGLRLVDIPLDILANILEYLTFRDLIALSLTTSGLRYVCPAPLDEDTGEKSFCFASGHLRLLPRSPNEAHGESQGHGEPHGPEKCPYCGHELCSAACATALFLDSDVGIFYPRHLFPTHHAIFKYSPNSPDRQNTLLPPTPSGGRPRQYSTIWCEHHRCPRDLFAPDSGLADKARVQGINNFLVEYHSWRWGPHVNSTRLGYWLHDQWLVGHKPPANDISHPQPSEQSNVDTPTSLDPTAYGVDEPIPVHEKSYYRTICLHCLGHCQPWSRFRMRGLRVKRPPEYICRCRIARQNLRHEQHHILKPDWKLFRGCRSCGNCSVRFDRIEGFDFVDESMRPQPMSRGFRGIVAPEDGSQLPVPRQGLWVYLATECKASTQGQGMLAVPAGASRMQAVDMEENARALRIVRGYDIIPLPPMNIGVQHLPYNVLEQILGYVTLDNRSCGMYRSKSALEASYCFLKASRRDFSERWGVSEPYSVMANRCGCSQMQRRRNWTVTFDFSNTEMYMLGQCSHKSRRMQLESQRLEYRRLHA</sequence>
<evidence type="ECO:0000313" key="2">
    <source>
        <dbReference type="EMBL" id="KAK6341367.1"/>
    </source>
</evidence>
<dbReference type="EMBL" id="JAVHNQ010000007">
    <property type="protein sequence ID" value="KAK6341367.1"/>
    <property type="molecule type" value="Genomic_DNA"/>
</dbReference>
<evidence type="ECO:0000259" key="1">
    <source>
        <dbReference type="PROSITE" id="PS50181"/>
    </source>
</evidence>
<dbReference type="Pfam" id="PF00646">
    <property type="entry name" value="F-box"/>
    <property type="match status" value="1"/>
</dbReference>
<protein>
    <recommendedName>
        <fullName evidence="1">F-box domain-containing protein</fullName>
    </recommendedName>
</protein>
<dbReference type="SUPFAM" id="SSF81383">
    <property type="entry name" value="F-box domain"/>
    <property type="match status" value="1"/>
</dbReference>
<feature type="domain" description="F-box" evidence="1">
    <location>
        <begin position="8"/>
        <end position="44"/>
    </location>
</feature>
<dbReference type="InterPro" id="IPR036047">
    <property type="entry name" value="F-box-like_dom_sf"/>
</dbReference>
<name>A0AAV9UHZ8_9PEZI</name>
<dbReference type="Proteomes" id="UP001375240">
    <property type="component" value="Unassembled WGS sequence"/>
</dbReference>
<gene>
    <name evidence="2" type="ORF">TWF696_008445</name>
</gene>
<organism evidence="2 3">
    <name type="scientific">Orbilia brochopaga</name>
    <dbReference type="NCBI Taxonomy" id="3140254"/>
    <lineage>
        <taxon>Eukaryota</taxon>
        <taxon>Fungi</taxon>
        <taxon>Dikarya</taxon>
        <taxon>Ascomycota</taxon>
        <taxon>Pezizomycotina</taxon>
        <taxon>Orbiliomycetes</taxon>
        <taxon>Orbiliales</taxon>
        <taxon>Orbiliaceae</taxon>
        <taxon>Orbilia</taxon>
    </lineage>
</organism>
<dbReference type="PROSITE" id="PS50181">
    <property type="entry name" value="FBOX"/>
    <property type="match status" value="1"/>
</dbReference>
<keyword evidence="3" id="KW-1185">Reference proteome</keyword>
<reference evidence="2 3" key="1">
    <citation type="submission" date="2019-10" db="EMBL/GenBank/DDBJ databases">
        <authorList>
            <person name="Palmer J.M."/>
        </authorList>
    </citation>
    <scope>NUCLEOTIDE SEQUENCE [LARGE SCALE GENOMIC DNA]</scope>
    <source>
        <strain evidence="2 3">TWF696</strain>
    </source>
</reference>
<evidence type="ECO:0000313" key="3">
    <source>
        <dbReference type="Proteomes" id="UP001375240"/>
    </source>
</evidence>
<dbReference type="AlphaFoldDB" id="A0AAV9UHZ8"/>
<comment type="caution">
    <text evidence="2">The sequence shown here is derived from an EMBL/GenBank/DDBJ whole genome shotgun (WGS) entry which is preliminary data.</text>
</comment>